<protein>
    <submittedName>
        <fullName evidence="4">DUF4157 domain-containing protein</fullName>
    </submittedName>
</protein>
<reference evidence="4 5" key="1">
    <citation type="submission" date="2020-08" db="EMBL/GenBank/DDBJ databases">
        <title>Novel species isolated from subtropical streams in China.</title>
        <authorList>
            <person name="Lu H."/>
        </authorList>
    </citation>
    <scope>NUCLEOTIDE SEQUENCE [LARGE SCALE GENOMIC DNA]</scope>
    <source>
        <strain evidence="4 5">LX15W</strain>
    </source>
</reference>
<evidence type="ECO:0000259" key="2">
    <source>
        <dbReference type="Pfam" id="PF13699"/>
    </source>
</evidence>
<accession>A0ABR6Y7T3</accession>
<evidence type="ECO:0000313" key="5">
    <source>
        <dbReference type="Proteomes" id="UP000624279"/>
    </source>
</evidence>
<feature type="domain" description="Type VII secretion system protein EssD-like" evidence="3">
    <location>
        <begin position="444"/>
        <end position="507"/>
    </location>
</feature>
<feature type="region of interest" description="Disordered" evidence="1">
    <location>
        <begin position="1"/>
        <end position="51"/>
    </location>
</feature>
<feature type="compositionally biased region" description="Polar residues" evidence="1">
    <location>
        <begin position="37"/>
        <end position="51"/>
    </location>
</feature>
<feature type="compositionally biased region" description="Low complexity" evidence="1">
    <location>
        <begin position="9"/>
        <end position="22"/>
    </location>
</feature>
<evidence type="ECO:0000313" key="4">
    <source>
        <dbReference type="EMBL" id="MBC3872673.1"/>
    </source>
</evidence>
<dbReference type="RefSeq" id="WP_186940683.1">
    <property type="nucleotide sequence ID" value="NZ_JACOGA010000003.1"/>
</dbReference>
<name>A0ABR6Y7T3_9BURK</name>
<comment type="caution">
    <text evidence="4">The sequence shown here is derived from an EMBL/GenBank/DDBJ whole genome shotgun (WGS) entry which is preliminary data.</text>
</comment>
<sequence length="518" mass="56547">MQIRSSRLAEQARSQSASHSSQLKQREAAQVLDTRDVQSAQRKTQGIANRSSAASQLKLLQAKMAGKADTTQRVEDDESIQAKSDTAQLVEDEEILQGKFTIAQRVEEDEPLQGKFDTVQCVEDDELLQGKFDAAQRVEEEEPVQAKRETAQLEEKFRPNNTGLPNQLKSGIESLSGMSMDHVKVHYNSSQPAQLNAHAFAQGNEIHVAPGQEQHLPHEAWHVVQQAQGRVKPTMQMKAGVPINDDVGLEHEADVMGAKAVSMATPVAQSVAMAMSGGNILQRREAIDNRQLQIDELQNAFDGIADNGQMASQEEIELHDDAIHAGQHHRNRVVRRRALRSDLQGRIDALERSQTRDNLRLPNLSGQQAVQLFVAQTKLTGTIDNQSKSKYQVTYTGKKSDFKSGDEPGGSGITGVTGYSASVEIADAITSGDQVYRDSVGVNASDREYHRGHILASALGGSGAADNVFLQDGGQNTTGKWPSFERQAGGYRDAGSQSQAMSYRVTLLGSNLKYDQGL</sequence>
<organism evidence="4 5">
    <name type="scientific">Undibacterium flavidum</name>
    <dbReference type="NCBI Taxonomy" id="2762297"/>
    <lineage>
        <taxon>Bacteria</taxon>
        <taxon>Pseudomonadati</taxon>
        <taxon>Pseudomonadota</taxon>
        <taxon>Betaproteobacteria</taxon>
        <taxon>Burkholderiales</taxon>
        <taxon>Oxalobacteraceae</taxon>
        <taxon>Undibacterium</taxon>
    </lineage>
</organism>
<dbReference type="InterPro" id="IPR025295">
    <property type="entry name" value="eCIS_core_dom"/>
</dbReference>
<gene>
    <name evidence="4" type="ORF">H8K55_03660</name>
</gene>
<feature type="domain" description="eCIS core" evidence="2">
    <location>
        <begin position="164"/>
        <end position="229"/>
    </location>
</feature>
<evidence type="ECO:0000259" key="3">
    <source>
        <dbReference type="Pfam" id="PF13930"/>
    </source>
</evidence>
<keyword evidence="5" id="KW-1185">Reference proteome</keyword>
<dbReference type="Pfam" id="PF13699">
    <property type="entry name" value="eCIS_core"/>
    <property type="match status" value="1"/>
</dbReference>
<dbReference type="Proteomes" id="UP000624279">
    <property type="component" value="Unassembled WGS sequence"/>
</dbReference>
<dbReference type="Pfam" id="PF13930">
    <property type="entry name" value="Endonuclea_NS_2"/>
    <property type="match status" value="1"/>
</dbReference>
<evidence type="ECO:0000256" key="1">
    <source>
        <dbReference type="SAM" id="MobiDB-lite"/>
    </source>
</evidence>
<dbReference type="InterPro" id="IPR044927">
    <property type="entry name" value="Endonuclea_NS_2"/>
</dbReference>
<dbReference type="EMBL" id="JACOGA010000003">
    <property type="protein sequence ID" value="MBC3872673.1"/>
    <property type="molecule type" value="Genomic_DNA"/>
</dbReference>
<proteinExistence type="predicted"/>